<sequence length="279" mass="31248">MEQFRLNYGGPPQPQLRRLCRIVTYYYDAPRSSSVTATTAIIRGVHVPPLTFFKDEDPQEIDWDFECHFRFLIEAGVHCVVIAGTNGETVTLTLVEKTKPHTPGDKSQSATETIHNLTALGQDAKANYALLLPASFFRFALTLDDTTAVPIVLYNFPTVAAGIDMDVHTLALLAEHPNIVGVKLTCGSVTKVVRLCRSISGVANLFPKTIVKLYYLYTSGKHDEALKLQRDIAECEVAFGIAGTQCRVRVESKKWFMHEKMKILTTYECEIMRRCVESE</sequence>
<organism evidence="1 2">
    <name type="scientific">Lipomyces orientalis</name>
    <dbReference type="NCBI Taxonomy" id="1233043"/>
    <lineage>
        <taxon>Eukaryota</taxon>
        <taxon>Fungi</taxon>
        <taxon>Dikarya</taxon>
        <taxon>Ascomycota</taxon>
        <taxon>Saccharomycotina</taxon>
        <taxon>Lipomycetes</taxon>
        <taxon>Lipomycetales</taxon>
        <taxon>Lipomycetaceae</taxon>
        <taxon>Lipomyces</taxon>
    </lineage>
</organism>
<accession>A0ACC3TEJ4</accession>
<name>A0ACC3TEJ4_9ASCO</name>
<protein>
    <submittedName>
        <fullName evidence="1">Dihydrodipicolinate synthetase</fullName>
    </submittedName>
</protein>
<dbReference type="Proteomes" id="UP001489719">
    <property type="component" value="Unassembled WGS sequence"/>
</dbReference>
<keyword evidence="2" id="KW-1185">Reference proteome</keyword>
<gene>
    <name evidence="1" type="ORF">V1517DRAFT_349211</name>
</gene>
<evidence type="ECO:0000313" key="1">
    <source>
        <dbReference type="EMBL" id="KAK9319297.1"/>
    </source>
</evidence>
<reference evidence="2" key="1">
    <citation type="journal article" date="2024" name="Front. Bioeng. Biotechnol.">
        <title>Genome-scale model development and genomic sequencing of the oleaginous clade Lipomyces.</title>
        <authorList>
            <person name="Czajka J.J."/>
            <person name="Han Y."/>
            <person name="Kim J."/>
            <person name="Mondo S.J."/>
            <person name="Hofstad B.A."/>
            <person name="Robles A."/>
            <person name="Haridas S."/>
            <person name="Riley R."/>
            <person name="LaButti K."/>
            <person name="Pangilinan J."/>
            <person name="Andreopoulos W."/>
            <person name="Lipzen A."/>
            <person name="Yan J."/>
            <person name="Wang M."/>
            <person name="Ng V."/>
            <person name="Grigoriev I.V."/>
            <person name="Spatafora J.W."/>
            <person name="Magnuson J.K."/>
            <person name="Baker S.E."/>
            <person name="Pomraning K.R."/>
        </authorList>
    </citation>
    <scope>NUCLEOTIDE SEQUENCE [LARGE SCALE GENOMIC DNA]</scope>
    <source>
        <strain evidence="2">CBS 10300</strain>
    </source>
</reference>
<dbReference type="EMBL" id="MU970201">
    <property type="protein sequence ID" value="KAK9319297.1"/>
    <property type="molecule type" value="Genomic_DNA"/>
</dbReference>
<comment type="caution">
    <text evidence="1">The sequence shown here is derived from an EMBL/GenBank/DDBJ whole genome shotgun (WGS) entry which is preliminary data.</text>
</comment>
<evidence type="ECO:0000313" key="2">
    <source>
        <dbReference type="Proteomes" id="UP001489719"/>
    </source>
</evidence>
<proteinExistence type="predicted"/>